<protein>
    <recommendedName>
        <fullName evidence="3">HMA domain-containing protein</fullName>
    </recommendedName>
</protein>
<evidence type="ECO:0000256" key="1">
    <source>
        <dbReference type="ARBA" id="ARBA00004170"/>
    </source>
</evidence>
<evidence type="ECO:0000313" key="5">
    <source>
        <dbReference type="Proteomes" id="UP000834106"/>
    </source>
</evidence>
<dbReference type="GO" id="GO:0009626">
    <property type="term" value="P:plant-type hypersensitive response"/>
    <property type="evidence" value="ECO:0007669"/>
    <property type="project" value="UniProtKB-KW"/>
</dbReference>
<dbReference type="GO" id="GO:0046872">
    <property type="term" value="F:metal ion binding"/>
    <property type="evidence" value="ECO:0007669"/>
    <property type="project" value="InterPro"/>
</dbReference>
<feature type="domain" description="HMA" evidence="3">
    <location>
        <begin position="191"/>
        <end position="237"/>
    </location>
</feature>
<evidence type="ECO:0000313" key="4">
    <source>
        <dbReference type="EMBL" id="CAI9766284.1"/>
    </source>
</evidence>
<evidence type="ECO:0000259" key="3">
    <source>
        <dbReference type="Pfam" id="PF00403"/>
    </source>
</evidence>
<sequence length="277" mass="30269">MKGIHIFCTSQAATTICPNMSEASSSSSSSSTAQLGSGRAIDRYNPIIRDSRRNGTPLPPFNSPPKLTPKPQRHHSKDRKNSSKGNDGAKKQKILDLEDLKLKKEDMRVDNSTNVVRESWSCTKPGDFISPAGSTRYLLSDKAFLDVLSDFDPILKLVHDEPSKSKADKTDESCDGKPPSSSESPEQVVVLRVSLHCRGCERKMRKHIARMEGVKDFNIDFAAKKVTVIGDVTPLGVLASISKVKNAQLWPPTLSSSLSPLNFSTPEFKNYIGVAGA</sequence>
<feature type="region of interest" description="Disordered" evidence="2">
    <location>
        <begin position="162"/>
        <end position="185"/>
    </location>
</feature>
<dbReference type="InterPro" id="IPR036163">
    <property type="entry name" value="HMA_dom_sf"/>
</dbReference>
<keyword evidence="5" id="KW-1185">Reference proteome</keyword>
<comment type="subcellular location">
    <subcellularLocation>
        <location evidence="1">Membrane</location>
        <topology evidence="1">Peripheral membrane protein</topology>
    </subcellularLocation>
</comment>
<dbReference type="GO" id="GO:0016020">
    <property type="term" value="C:membrane"/>
    <property type="evidence" value="ECO:0007669"/>
    <property type="project" value="UniProtKB-SubCell"/>
</dbReference>
<dbReference type="InterPro" id="IPR006121">
    <property type="entry name" value="HMA_dom"/>
</dbReference>
<dbReference type="CDD" id="cd00371">
    <property type="entry name" value="HMA"/>
    <property type="match status" value="1"/>
</dbReference>
<organism evidence="4 5">
    <name type="scientific">Fraxinus pennsylvanica</name>
    <dbReference type="NCBI Taxonomy" id="56036"/>
    <lineage>
        <taxon>Eukaryota</taxon>
        <taxon>Viridiplantae</taxon>
        <taxon>Streptophyta</taxon>
        <taxon>Embryophyta</taxon>
        <taxon>Tracheophyta</taxon>
        <taxon>Spermatophyta</taxon>
        <taxon>Magnoliopsida</taxon>
        <taxon>eudicotyledons</taxon>
        <taxon>Gunneridae</taxon>
        <taxon>Pentapetalae</taxon>
        <taxon>asterids</taxon>
        <taxon>lamiids</taxon>
        <taxon>Lamiales</taxon>
        <taxon>Oleaceae</taxon>
        <taxon>Oleeae</taxon>
        <taxon>Fraxinus</taxon>
    </lineage>
</organism>
<dbReference type="Proteomes" id="UP000834106">
    <property type="component" value="Chromosome 8"/>
</dbReference>
<dbReference type="InterPro" id="IPR044526">
    <property type="entry name" value="NAKR1-3"/>
</dbReference>
<dbReference type="EMBL" id="OU503043">
    <property type="protein sequence ID" value="CAI9766284.1"/>
    <property type="molecule type" value="Genomic_DNA"/>
</dbReference>
<feature type="region of interest" description="Disordered" evidence="2">
    <location>
        <begin position="20"/>
        <end position="96"/>
    </location>
</feature>
<evidence type="ECO:0000256" key="2">
    <source>
        <dbReference type="SAM" id="MobiDB-lite"/>
    </source>
</evidence>
<proteinExistence type="predicted"/>
<dbReference type="PANTHER" id="PTHR46119">
    <property type="entry name" value="OS08G0405700 PROTEIN"/>
    <property type="match status" value="1"/>
</dbReference>
<dbReference type="SUPFAM" id="SSF55008">
    <property type="entry name" value="HMA, heavy metal-associated domain"/>
    <property type="match status" value="1"/>
</dbReference>
<dbReference type="PANTHER" id="PTHR46119:SF15">
    <property type="entry name" value="PROTEIN SODIUM POTASSIUM ROOT DEFECTIVE 2"/>
    <property type="match status" value="1"/>
</dbReference>
<dbReference type="Pfam" id="PF00403">
    <property type="entry name" value="HMA"/>
    <property type="match status" value="1"/>
</dbReference>
<feature type="compositionally biased region" description="Basic and acidic residues" evidence="2">
    <location>
        <begin position="87"/>
        <end position="96"/>
    </location>
</feature>
<reference evidence="4" key="1">
    <citation type="submission" date="2023-05" db="EMBL/GenBank/DDBJ databases">
        <authorList>
            <person name="Huff M."/>
        </authorList>
    </citation>
    <scope>NUCLEOTIDE SEQUENCE</scope>
</reference>
<feature type="compositionally biased region" description="Basic and acidic residues" evidence="2">
    <location>
        <begin position="162"/>
        <end position="175"/>
    </location>
</feature>
<name>A0AAD2DU68_9LAMI</name>
<dbReference type="Gene3D" id="3.30.70.100">
    <property type="match status" value="1"/>
</dbReference>
<gene>
    <name evidence="4" type="ORF">FPE_LOCUS13714</name>
</gene>
<dbReference type="AlphaFoldDB" id="A0AAD2DU68"/>
<feature type="compositionally biased region" description="Pro residues" evidence="2">
    <location>
        <begin position="57"/>
        <end position="68"/>
    </location>
</feature>
<accession>A0AAD2DU68</accession>